<keyword evidence="13" id="KW-1185">Reference proteome</keyword>
<evidence type="ECO:0000256" key="7">
    <source>
        <dbReference type="ARBA" id="ARBA00023012"/>
    </source>
</evidence>
<keyword evidence="5" id="KW-0808">Transferase</keyword>
<dbReference type="EC" id="2.7.13.3" evidence="3"/>
<feature type="domain" description="Response regulatory" evidence="11">
    <location>
        <begin position="13"/>
        <end position="128"/>
    </location>
</feature>
<dbReference type="SUPFAM" id="SSF55874">
    <property type="entry name" value="ATPase domain of HSP90 chaperone/DNA topoisomerase II/histidine kinase"/>
    <property type="match status" value="1"/>
</dbReference>
<dbReference type="STRING" id="335973.SAMN04488693_12020"/>
<dbReference type="PROSITE" id="PS50110">
    <property type="entry name" value="RESPONSE_REGULATORY"/>
    <property type="match status" value="1"/>
</dbReference>
<dbReference type="InterPro" id="IPR005467">
    <property type="entry name" value="His_kinase_dom"/>
</dbReference>
<dbReference type="Gene3D" id="3.30.450.40">
    <property type="match status" value="1"/>
</dbReference>
<reference evidence="12 13" key="1">
    <citation type="submission" date="2016-10" db="EMBL/GenBank/DDBJ databases">
        <authorList>
            <person name="de Groot N.N."/>
        </authorList>
    </citation>
    <scope>NUCLEOTIDE SEQUENCE [LARGE SCALE GENOMIC DNA]</scope>
    <source>
        <strain evidence="12 13">NP_1H</strain>
    </source>
</reference>
<evidence type="ECO:0000256" key="6">
    <source>
        <dbReference type="ARBA" id="ARBA00022777"/>
    </source>
</evidence>
<dbReference type="SMART" id="SM00387">
    <property type="entry name" value="HATPase_c"/>
    <property type="match status" value="1"/>
</dbReference>
<evidence type="ECO:0000313" key="12">
    <source>
        <dbReference type="EMBL" id="SDI72017.1"/>
    </source>
</evidence>
<dbReference type="SUPFAM" id="SSF47384">
    <property type="entry name" value="Homodimeric domain of signal transducing histidine kinase"/>
    <property type="match status" value="1"/>
</dbReference>
<protein>
    <recommendedName>
        <fullName evidence="3">histidine kinase</fullName>
        <ecNumber evidence="3">2.7.13.3</ecNumber>
    </recommendedName>
</protein>
<comment type="subcellular location">
    <subcellularLocation>
        <location evidence="2">Cell membrane</location>
    </subcellularLocation>
</comment>
<dbReference type="PRINTS" id="PR00344">
    <property type="entry name" value="BCTRLSENSOR"/>
</dbReference>
<dbReference type="Pfam" id="PF00512">
    <property type="entry name" value="HisKA"/>
    <property type="match status" value="1"/>
</dbReference>
<keyword evidence="4" id="KW-0597">Phosphoprotein</keyword>
<evidence type="ECO:0000256" key="2">
    <source>
        <dbReference type="ARBA" id="ARBA00004236"/>
    </source>
</evidence>
<name>A0A1G8MW07_9MICC</name>
<dbReference type="EMBL" id="FNDT01000020">
    <property type="protein sequence ID" value="SDI72017.1"/>
    <property type="molecule type" value="Genomic_DNA"/>
</dbReference>
<evidence type="ECO:0000259" key="11">
    <source>
        <dbReference type="PROSITE" id="PS50110"/>
    </source>
</evidence>
<dbReference type="Gene3D" id="1.10.287.130">
    <property type="match status" value="1"/>
</dbReference>
<evidence type="ECO:0000256" key="3">
    <source>
        <dbReference type="ARBA" id="ARBA00012438"/>
    </source>
</evidence>
<accession>A0A1G8MW07</accession>
<evidence type="ECO:0000259" key="10">
    <source>
        <dbReference type="PROSITE" id="PS50109"/>
    </source>
</evidence>
<evidence type="ECO:0000256" key="8">
    <source>
        <dbReference type="PROSITE-ProRule" id="PRU00169"/>
    </source>
</evidence>
<organism evidence="12 13">
    <name type="scientific">Arthrobacter subterraneus</name>
    <dbReference type="NCBI Taxonomy" id="335973"/>
    <lineage>
        <taxon>Bacteria</taxon>
        <taxon>Bacillati</taxon>
        <taxon>Actinomycetota</taxon>
        <taxon>Actinomycetes</taxon>
        <taxon>Micrococcales</taxon>
        <taxon>Micrococcaceae</taxon>
        <taxon>Arthrobacter</taxon>
    </lineage>
</organism>
<keyword evidence="6 12" id="KW-0418">Kinase</keyword>
<dbReference type="InterPro" id="IPR011006">
    <property type="entry name" value="CheY-like_superfamily"/>
</dbReference>
<evidence type="ECO:0000313" key="13">
    <source>
        <dbReference type="Proteomes" id="UP000199258"/>
    </source>
</evidence>
<sequence length="583" mass="62848">MGATGELGIPVGNALLVDSDVDLLAEIAGSLREAGFAVAAHSDMVRGLEEARECRADVAIVGAGMALEYLATIAKEADHLLRRDIPVVLIASSADQVTSHPELATRSSDYLLLPIASAELLHRVNTAIHRNRLRQKRSNESAFLRERVRRISEEIRHTNEPAKMVQLTLQGIGEALEADEVALHIFNDERVSCDSARWLRGEGCGQPSDVSAEQEELRELGTDLWRTSGSMAVSPGRPHEIPRHLPKIRARMEGFTRCGLLLPIGEGASSFGVLWIAADRGHRKWSNAEIALLQHLIGNLAYGMIQGQLILGQQQVMNRLRELDAARDGFIATIHHELRTPLASILGYVELLQEGDAGELPAAARRMLSVIERNGQRLSTLVENVLALSVLDAGTRLGNARIDLEPLVESVVADLMPLAAAKNISIRVTPADSPQHVQGVGELLKRTFVNVLSNAVKFTPGGGTVTVSYGAEDPHTNNSDDDSGPGGGAGNRNRNRNRNDIVEHSRGMVRIAVEDSGIGIPAEELPHLLTRFYRASNSVAAEIPGTGLGLPIAAQSVERHGGRFSIHSELGSGTTVTIELPRA</sequence>
<gene>
    <name evidence="12" type="ORF">SAMN04488693_12020</name>
</gene>
<dbReference type="Proteomes" id="UP000199258">
    <property type="component" value="Unassembled WGS sequence"/>
</dbReference>
<dbReference type="AlphaFoldDB" id="A0A1G8MW07"/>
<dbReference type="CDD" id="cd00075">
    <property type="entry name" value="HATPase"/>
    <property type="match status" value="1"/>
</dbReference>
<evidence type="ECO:0000256" key="1">
    <source>
        <dbReference type="ARBA" id="ARBA00000085"/>
    </source>
</evidence>
<dbReference type="InterPro" id="IPR004358">
    <property type="entry name" value="Sig_transdc_His_kin-like_C"/>
</dbReference>
<comment type="catalytic activity">
    <reaction evidence="1">
        <text>ATP + protein L-histidine = ADP + protein N-phospho-L-histidine.</text>
        <dbReference type="EC" id="2.7.13.3"/>
    </reaction>
</comment>
<dbReference type="InterPro" id="IPR036097">
    <property type="entry name" value="HisK_dim/P_sf"/>
</dbReference>
<dbReference type="GO" id="GO:0000155">
    <property type="term" value="F:phosphorelay sensor kinase activity"/>
    <property type="evidence" value="ECO:0007669"/>
    <property type="project" value="InterPro"/>
</dbReference>
<dbReference type="Pfam" id="PF02518">
    <property type="entry name" value="HATPase_c"/>
    <property type="match status" value="1"/>
</dbReference>
<dbReference type="SUPFAM" id="SSF55781">
    <property type="entry name" value="GAF domain-like"/>
    <property type="match status" value="1"/>
</dbReference>
<feature type="region of interest" description="Disordered" evidence="9">
    <location>
        <begin position="467"/>
        <end position="502"/>
    </location>
</feature>
<dbReference type="PANTHER" id="PTHR43711:SF1">
    <property type="entry name" value="HISTIDINE KINASE 1"/>
    <property type="match status" value="1"/>
</dbReference>
<comment type="caution">
    <text evidence="8">Lacks conserved residue(s) required for the propagation of feature annotation.</text>
</comment>
<dbReference type="InterPro" id="IPR029016">
    <property type="entry name" value="GAF-like_dom_sf"/>
</dbReference>
<dbReference type="RefSeq" id="WP_217636774.1">
    <property type="nucleotide sequence ID" value="NZ_FNDT01000020.1"/>
</dbReference>
<feature type="domain" description="Histidine kinase" evidence="10">
    <location>
        <begin position="333"/>
        <end position="583"/>
    </location>
</feature>
<dbReference type="InterPro" id="IPR003594">
    <property type="entry name" value="HATPase_dom"/>
</dbReference>
<dbReference type="CDD" id="cd00082">
    <property type="entry name" value="HisKA"/>
    <property type="match status" value="1"/>
</dbReference>
<dbReference type="Gene3D" id="3.40.50.2300">
    <property type="match status" value="1"/>
</dbReference>
<dbReference type="PANTHER" id="PTHR43711">
    <property type="entry name" value="TWO-COMPONENT HISTIDINE KINASE"/>
    <property type="match status" value="1"/>
</dbReference>
<dbReference type="GO" id="GO:0005886">
    <property type="term" value="C:plasma membrane"/>
    <property type="evidence" value="ECO:0007669"/>
    <property type="project" value="UniProtKB-SubCell"/>
</dbReference>
<dbReference type="PROSITE" id="PS50109">
    <property type="entry name" value="HIS_KIN"/>
    <property type="match status" value="1"/>
</dbReference>
<keyword evidence="7" id="KW-0902">Two-component regulatory system</keyword>
<dbReference type="SMART" id="SM00388">
    <property type="entry name" value="HisKA"/>
    <property type="match status" value="1"/>
</dbReference>
<evidence type="ECO:0000256" key="9">
    <source>
        <dbReference type="SAM" id="MobiDB-lite"/>
    </source>
</evidence>
<dbReference type="SUPFAM" id="SSF52172">
    <property type="entry name" value="CheY-like"/>
    <property type="match status" value="1"/>
</dbReference>
<dbReference type="InterPro" id="IPR050736">
    <property type="entry name" value="Sensor_HK_Regulatory"/>
</dbReference>
<dbReference type="InterPro" id="IPR036890">
    <property type="entry name" value="HATPase_C_sf"/>
</dbReference>
<dbReference type="Gene3D" id="3.30.565.10">
    <property type="entry name" value="Histidine kinase-like ATPase, C-terminal domain"/>
    <property type="match status" value="1"/>
</dbReference>
<proteinExistence type="predicted"/>
<evidence type="ECO:0000256" key="5">
    <source>
        <dbReference type="ARBA" id="ARBA00022679"/>
    </source>
</evidence>
<evidence type="ECO:0000256" key="4">
    <source>
        <dbReference type="ARBA" id="ARBA00022553"/>
    </source>
</evidence>
<dbReference type="InterPro" id="IPR003661">
    <property type="entry name" value="HisK_dim/P_dom"/>
</dbReference>
<dbReference type="InterPro" id="IPR001789">
    <property type="entry name" value="Sig_transdc_resp-reg_receiver"/>
</dbReference>